<organism evidence="2 3">
    <name type="scientific">Mesobacillus campisalis</name>
    <dbReference type="NCBI Taxonomy" id="1408103"/>
    <lineage>
        <taxon>Bacteria</taxon>
        <taxon>Bacillati</taxon>
        <taxon>Bacillota</taxon>
        <taxon>Bacilli</taxon>
        <taxon>Bacillales</taxon>
        <taxon>Bacillaceae</taxon>
        <taxon>Mesobacillus</taxon>
    </lineage>
</organism>
<proteinExistence type="predicted"/>
<dbReference type="RefSeq" id="WP_046525832.1">
    <property type="nucleotide sequence ID" value="NZ_LAYY01000048.1"/>
</dbReference>
<dbReference type="Proteomes" id="UP000034166">
    <property type="component" value="Unassembled WGS sequence"/>
</dbReference>
<keyword evidence="3" id="KW-1185">Reference proteome</keyword>
<dbReference type="OrthoDB" id="9792148at2"/>
<dbReference type="Gene3D" id="1.10.10.2840">
    <property type="entry name" value="PucR C-terminal helix-turn-helix domain"/>
    <property type="match status" value="1"/>
</dbReference>
<dbReference type="AlphaFoldDB" id="A0A0M2SMX3"/>
<evidence type="ECO:0000313" key="2">
    <source>
        <dbReference type="EMBL" id="KKK36009.1"/>
    </source>
</evidence>
<evidence type="ECO:0000259" key="1">
    <source>
        <dbReference type="Pfam" id="PF13556"/>
    </source>
</evidence>
<dbReference type="PANTHER" id="PTHR33744">
    <property type="entry name" value="CARBOHYDRATE DIACID REGULATOR"/>
    <property type="match status" value="1"/>
</dbReference>
<dbReference type="PANTHER" id="PTHR33744:SF15">
    <property type="entry name" value="CARBOHYDRATE DIACID REGULATOR"/>
    <property type="match status" value="1"/>
</dbReference>
<dbReference type="SUPFAM" id="SSF46689">
    <property type="entry name" value="Homeodomain-like"/>
    <property type="match status" value="1"/>
</dbReference>
<dbReference type="InterPro" id="IPR042070">
    <property type="entry name" value="PucR_C-HTH_sf"/>
</dbReference>
<protein>
    <recommendedName>
        <fullName evidence="1">PucR C-terminal helix-turn-helix domain-containing protein</fullName>
    </recommendedName>
</protein>
<dbReference type="InterPro" id="IPR009057">
    <property type="entry name" value="Homeodomain-like_sf"/>
</dbReference>
<dbReference type="EMBL" id="LAYY01000048">
    <property type="protein sequence ID" value="KKK36009.1"/>
    <property type="molecule type" value="Genomic_DNA"/>
</dbReference>
<feature type="domain" description="PucR C-terminal helix-turn-helix" evidence="1">
    <location>
        <begin position="238"/>
        <end position="295"/>
    </location>
</feature>
<evidence type="ECO:0000313" key="3">
    <source>
        <dbReference type="Proteomes" id="UP000034166"/>
    </source>
</evidence>
<sequence length="301" mass="34597">MLKKLQTLFPASITAQTPPDTEAGDYYWLKDEAEPALWLRIPKDDITAEQLTVLRTLFNIVDGETPSQVGESSKRWRDFLNGKKDSPLLPENGVRIIQYHLKGSDGVQRELEEALMEFFHEALAFIPFDQHYGIIIEEGADTAYQEDDFHSIAATLENDFFIKTTFYIGKVRQEPEPIRSSFQLEQELFFRAQALLFTDRVFSFEKVFPSLVAAQLPKEAGTLLKQDMVGIFQEDRELLETMKIFLEHNSNVSMAAKKLYIHRNTLQYRLEKFTEKTGISLKSFNSAVTVYVACLMAEFPD</sequence>
<dbReference type="InterPro" id="IPR025736">
    <property type="entry name" value="PucR_C-HTH_dom"/>
</dbReference>
<dbReference type="Pfam" id="PF13556">
    <property type="entry name" value="HTH_30"/>
    <property type="match status" value="1"/>
</dbReference>
<comment type="caution">
    <text evidence="2">The sequence shown here is derived from an EMBL/GenBank/DDBJ whole genome shotgun (WGS) entry which is preliminary data.</text>
</comment>
<dbReference type="InterPro" id="IPR051448">
    <property type="entry name" value="CdaR-like_regulators"/>
</dbReference>
<name>A0A0M2SMX3_9BACI</name>
<reference evidence="2 3" key="1">
    <citation type="submission" date="2015-04" db="EMBL/GenBank/DDBJ databases">
        <title>Taxonomic description and genome sequence of Bacillus campisalis sp. nov., a novel member of the genus Bacillus isolated from solar saltern.</title>
        <authorList>
            <person name="Mathan Kumar R."/>
            <person name="Kaur G."/>
            <person name="Kumar A."/>
            <person name="Singh N.K."/>
            <person name="Kaur N."/>
            <person name="Kumar N."/>
            <person name="Mayilraj S."/>
        </authorList>
    </citation>
    <scope>NUCLEOTIDE SEQUENCE [LARGE SCALE GENOMIC DNA]</scope>
    <source>
        <strain evidence="2 3">SA2-6</strain>
    </source>
</reference>
<dbReference type="PATRIC" id="fig|1408103.3.peg.4772"/>
<accession>A0A0M2SMX3</accession>
<gene>
    <name evidence="2" type="ORF">WQ57_21775</name>
</gene>